<dbReference type="RefSeq" id="WP_380918406.1">
    <property type="nucleotide sequence ID" value="NZ_JBHUPE010000002.1"/>
</dbReference>
<feature type="domain" description="Sialate O-acetylesterase" evidence="2">
    <location>
        <begin position="470"/>
        <end position="570"/>
    </location>
</feature>
<dbReference type="InterPro" id="IPR013783">
    <property type="entry name" value="Ig-like_fold"/>
</dbReference>
<dbReference type="EMBL" id="JBHUPE010000002">
    <property type="protein sequence ID" value="MFD2903142.1"/>
    <property type="molecule type" value="Genomic_DNA"/>
</dbReference>
<keyword evidence="1" id="KW-0378">Hydrolase</keyword>
<dbReference type="Pfam" id="PF03629">
    <property type="entry name" value="SASA"/>
    <property type="match status" value="1"/>
</dbReference>
<dbReference type="PANTHER" id="PTHR22901">
    <property type="entry name" value="SIALATE O-ACETYLESTERASE"/>
    <property type="match status" value="1"/>
</dbReference>
<dbReference type="InterPro" id="IPR013830">
    <property type="entry name" value="SGNH_hydro"/>
</dbReference>
<proteinExistence type="predicted"/>
<evidence type="ECO:0000256" key="1">
    <source>
        <dbReference type="ARBA" id="ARBA00022801"/>
    </source>
</evidence>
<dbReference type="Gene3D" id="3.40.50.1110">
    <property type="entry name" value="SGNH hydrolase"/>
    <property type="match status" value="2"/>
</dbReference>
<dbReference type="InterPro" id="IPR039329">
    <property type="entry name" value="SIAE"/>
</dbReference>
<gene>
    <name evidence="4" type="ORF">ACFS6I_04335</name>
</gene>
<dbReference type="Gene3D" id="2.60.40.10">
    <property type="entry name" value="Immunoglobulins"/>
    <property type="match status" value="1"/>
</dbReference>
<comment type="caution">
    <text evidence="4">The sequence shown here is derived from an EMBL/GenBank/DDBJ whole genome shotgun (WGS) entry which is preliminary data.</text>
</comment>
<name>A0ABW5YRY3_9SPHI</name>
<evidence type="ECO:0000259" key="2">
    <source>
        <dbReference type="Pfam" id="PF03629"/>
    </source>
</evidence>
<feature type="domain" description="SGNH hydrolase-type esterase" evidence="3">
    <location>
        <begin position="21"/>
        <end position="195"/>
    </location>
</feature>
<dbReference type="Proteomes" id="UP001597509">
    <property type="component" value="Unassembled WGS sequence"/>
</dbReference>
<dbReference type="PANTHER" id="PTHR22901:SF0">
    <property type="entry name" value="SIALATE O-ACETYLESTERASE"/>
    <property type="match status" value="1"/>
</dbReference>
<dbReference type="InterPro" id="IPR005181">
    <property type="entry name" value="SASA"/>
</dbReference>
<evidence type="ECO:0000313" key="4">
    <source>
        <dbReference type="EMBL" id="MFD2903142.1"/>
    </source>
</evidence>
<protein>
    <submittedName>
        <fullName evidence="4">GDSL-type esterase/lipase family protein</fullName>
    </submittedName>
</protein>
<dbReference type="InterPro" id="IPR036514">
    <property type="entry name" value="SGNH_hydro_sf"/>
</dbReference>
<dbReference type="Pfam" id="PF13472">
    <property type="entry name" value="Lipase_GDSL_2"/>
    <property type="match status" value="1"/>
</dbReference>
<dbReference type="SUPFAM" id="SSF52266">
    <property type="entry name" value="SGNH hydrolase"/>
    <property type="match status" value="2"/>
</dbReference>
<organism evidence="4 5">
    <name type="scientific">Sphingobacterium anhuiense</name>
    <dbReference type="NCBI Taxonomy" id="493780"/>
    <lineage>
        <taxon>Bacteria</taxon>
        <taxon>Pseudomonadati</taxon>
        <taxon>Bacteroidota</taxon>
        <taxon>Sphingobacteriia</taxon>
        <taxon>Sphingobacteriales</taxon>
        <taxon>Sphingobacteriaceae</taxon>
        <taxon>Sphingobacterium</taxon>
    </lineage>
</organism>
<keyword evidence="5" id="KW-1185">Reference proteome</keyword>
<sequence>MITSILVYSSIALYAQKRVACIGDSITKGLGLKKDNKTYPQQLQELLGSNFNVQNFGFSGATLLSKGHKPYVETQEYKQALAFQPDIAIIALGVNDTDPRNWPNYGDEFEQDYSTLINNLRKSNPGVSIYICTLTPIFSGHTRFLSGTRDWYRAITVLIPKIAKKNQVKLININEQLKNRIDLFEDNVHPNIEGATIIAKQVNQAIQGIAQPLSVKANFGDHMVLQRNQENAIIGKASSNKKVTLTFNHKTYQTQSDDNGDWSILLPKRSAGGPFDIQIQAEDEELKINDILFGDVYLASGQSNMAFELKNARGGDSLIQMNAPKVRLFKNTNLVQTNPTSWDLNTLEKINKLDFFSGNWTLPTQENKANFSAIAYAFALEVSSRTNIPIGIVELDVPGSNTESWIDRTTLEQDNLLASYIHNWRKSDFIQDFCRTRSDQNLALSSAKYQRHPYEPAYNFEAGISHWLHTQFTAILWYQGESNAHNIELHELLFKTLVSSWRQNFKQDLPFYYVQLSSIERPSWPRFRDSQRKLNTELENTHMVVSSDVGDRSDVHPKNKIIIGNRLANLALAHEYKFKINADYPTFDHYTIKNSRIKVYFKNCKSLKTNNNQPLQGFTLIDEKGYSLQPGKISIQKNCVSIDMPSDKIITEIRYAYSPYSTANLENEANVPASTCSFKID</sequence>
<accession>A0ABW5YRY3</accession>
<evidence type="ECO:0000313" key="5">
    <source>
        <dbReference type="Proteomes" id="UP001597509"/>
    </source>
</evidence>
<reference evidence="5" key="1">
    <citation type="journal article" date="2019" name="Int. J. Syst. Evol. Microbiol.">
        <title>The Global Catalogue of Microorganisms (GCM) 10K type strain sequencing project: providing services to taxonomists for standard genome sequencing and annotation.</title>
        <authorList>
            <consortium name="The Broad Institute Genomics Platform"/>
            <consortium name="The Broad Institute Genome Sequencing Center for Infectious Disease"/>
            <person name="Wu L."/>
            <person name="Ma J."/>
        </authorList>
    </citation>
    <scope>NUCLEOTIDE SEQUENCE [LARGE SCALE GENOMIC DNA]</scope>
    <source>
        <strain evidence="5">KCTC 22209</strain>
    </source>
</reference>
<evidence type="ECO:0000259" key="3">
    <source>
        <dbReference type="Pfam" id="PF13472"/>
    </source>
</evidence>